<evidence type="ECO:0000256" key="1">
    <source>
        <dbReference type="SAM" id="MobiDB-lite"/>
    </source>
</evidence>
<reference evidence="2" key="1">
    <citation type="submission" date="2023-03" db="EMBL/GenBank/DDBJ databases">
        <title>Massive genome expansion in bonnet fungi (Mycena s.s.) driven by repeated elements and novel gene families across ecological guilds.</title>
        <authorList>
            <consortium name="Lawrence Berkeley National Laboratory"/>
            <person name="Harder C.B."/>
            <person name="Miyauchi S."/>
            <person name="Viragh M."/>
            <person name="Kuo A."/>
            <person name="Thoen E."/>
            <person name="Andreopoulos B."/>
            <person name="Lu D."/>
            <person name="Skrede I."/>
            <person name="Drula E."/>
            <person name="Henrissat B."/>
            <person name="Morin E."/>
            <person name="Kohler A."/>
            <person name="Barry K."/>
            <person name="LaButti K."/>
            <person name="Morin E."/>
            <person name="Salamov A."/>
            <person name="Lipzen A."/>
            <person name="Mereny Z."/>
            <person name="Hegedus B."/>
            <person name="Baldrian P."/>
            <person name="Stursova M."/>
            <person name="Weitz H."/>
            <person name="Taylor A."/>
            <person name="Grigoriev I.V."/>
            <person name="Nagy L.G."/>
            <person name="Martin F."/>
            <person name="Kauserud H."/>
        </authorList>
    </citation>
    <scope>NUCLEOTIDE SEQUENCE</scope>
    <source>
        <strain evidence="2">CBHHK182m</strain>
    </source>
</reference>
<dbReference type="EMBL" id="JARKIB010000030">
    <property type="protein sequence ID" value="KAJ7763288.1"/>
    <property type="molecule type" value="Genomic_DNA"/>
</dbReference>
<proteinExistence type="predicted"/>
<protein>
    <submittedName>
        <fullName evidence="2">Uncharacterized protein</fullName>
    </submittedName>
</protein>
<sequence length="238" mass="25806">MCTLLGEVPVAAVVGCFIYFVPLISRGGSGRGTLEGIPTVNCAGARALILLENDAGFAVWRTSCLAIHILFQRYWNSDDPVWKQDVALKTDENTFTSIRESRRTVSRPNLAHVLVFVSEVDRSLGLIRPSAAVSRPNLAHVFVFVSEVDRSLGLIRPSAAGTRGLQIQLMNPVGMSFEGETAGLTAGDASPVPVPWTLESLWNATSNATRQPKRLNPATSNTGTGFPYDSKPDLPHYR</sequence>
<evidence type="ECO:0000313" key="3">
    <source>
        <dbReference type="Proteomes" id="UP001215598"/>
    </source>
</evidence>
<dbReference type="Proteomes" id="UP001215598">
    <property type="component" value="Unassembled WGS sequence"/>
</dbReference>
<name>A0AAD7JH63_9AGAR</name>
<organism evidence="2 3">
    <name type="scientific">Mycena metata</name>
    <dbReference type="NCBI Taxonomy" id="1033252"/>
    <lineage>
        <taxon>Eukaryota</taxon>
        <taxon>Fungi</taxon>
        <taxon>Dikarya</taxon>
        <taxon>Basidiomycota</taxon>
        <taxon>Agaricomycotina</taxon>
        <taxon>Agaricomycetes</taxon>
        <taxon>Agaricomycetidae</taxon>
        <taxon>Agaricales</taxon>
        <taxon>Marasmiineae</taxon>
        <taxon>Mycenaceae</taxon>
        <taxon>Mycena</taxon>
    </lineage>
</organism>
<keyword evidence="3" id="KW-1185">Reference proteome</keyword>
<dbReference type="AlphaFoldDB" id="A0AAD7JH63"/>
<feature type="region of interest" description="Disordered" evidence="1">
    <location>
        <begin position="207"/>
        <end position="238"/>
    </location>
</feature>
<comment type="caution">
    <text evidence="2">The sequence shown here is derived from an EMBL/GenBank/DDBJ whole genome shotgun (WGS) entry which is preliminary data.</text>
</comment>
<accession>A0AAD7JH63</accession>
<gene>
    <name evidence="2" type="ORF">B0H16DRAFT_1455146</name>
</gene>
<evidence type="ECO:0000313" key="2">
    <source>
        <dbReference type="EMBL" id="KAJ7763288.1"/>
    </source>
</evidence>